<dbReference type="AlphaFoldDB" id="A0A917BGX7"/>
<dbReference type="GO" id="GO:0051537">
    <property type="term" value="F:2 iron, 2 sulfur cluster binding"/>
    <property type="evidence" value="ECO:0007669"/>
    <property type="project" value="InterPro"/>
</dbReference>
<evidence type="ECO:0000259" key="1">
    <source>
        <dbReference type="Pfam" id="PF11575"/>
    </source>
</evidence>
<comment type="caution">
    <text evidence="2">The sequence shown here is derived from an EMBL/GenBank/DDBJ whole genome shotgun (WGS) entry which is preliminary data.</text>
</comment>
<reference evidence="2" key="2">
    <citation type="submission" date="2020-09" db="EMBL/GenBank/DDBJ databases">
        <authorList>
            <person name="Sun Q."/>
            <person name="Zhou Y."/>
        </authorList>
    </citation>
    <scope>NUCLEOTIDE SEQUENCE</scope>
    <source>
        <strain evidence="2">CGMCC 1.12160</strain>
    </source>
</reference>
<name>A0A917BGX7_9MICO</name>
<organism evidence="2 3">
    <name type="scientific">Ornithinimicrobium tianjinense</name>
    <dbReference type="NCBI Taxonomy" id="1195761"/>
    <lineage>
        <taxon>Bacteria</taxon>
        <taxon>Bacillati</taxon>
        <taxon>Actinomycetota</taxon>
        <taxon>Actinomycetes</taxon>
        <taxon>Micrococcales</taxon>
        <taxon>Ornithinimicrobiaceae</taxon>
        <taxon>Ornithinimicrobium</taxon>
    </lineage>
</organism>
<feature type="domain" description="Ferric siderophore reductase C-terminal" evidence="1">
    <location>
        <begin position="240"/>
        <end position="260"/>
    </location>
</feature>
<accession>A0A917BGX7</accession>
<proteinExistence type="predicted"/>
<keyword evidence="3" id="KW-1185">Reference proteome</keyword>
<dbReference type="InterPro" id="IPR024726">
    <property type="entry name" value="FhuF_C"/>
</dbReference>
<sequence>MTSASESPTAGGVGELYPDLADLGGFFSLLAPPPPGTDAVPWADVLAPEALTARFATVRQALATGSGLPVDEVDPKVAVSATQVGLASRLWSVALAAAVLHRWVPDLSSTALVASPVHRGAVPLGVARPEEGYAVPSLSEAVAVLTRTVVESSLARLHEACASVGRTPERVLVSNSSSALVGAARVLAGQRPDSAGQAWELVRELLLVDAVAAGGEVLPKADLHHCVGGAMERRDEAFLRSGCCVFYRLPGHGLCPDCVLAPSRPDEVTGDH</sequence>
<evidence type="ECO:0000313" key="3">
    <source>
        <dbReference type="Proteomes" id="UP000605670"/>
    </source>
</evidence>
<protein>
    <recommendedName>
        <fullName evidence="1">Ferric siderophore reductase C-terminal domain-containing protein</fullName>
    </recommendedName>
</protein>
<dbReference type="Proteomes" id="UP000605670">
    <property type="component" value="Unassembled WGS sequence"/>
</dbReference>
<reference evidence="2" key="1">
    <citation type="journal article" date="2014" name="Int. J. Syst. Evol. Microbiol.">
        <title>Complete genome sequence of Corynebacterium casei LMG S-19264T (=DSM 44701T), isolated from a smear-ripened cheese.</title>
        <authorList>
            <consortium name="US DOE Joint Genome Institute (JGI-PGF)"/>
            <person name="Walter F."/>
            <person name="Albersmeier A."/>
            <person name="Kalinowski J."/>
            <person name="Ruckert C."/>
        </authorList>
    </citation>
    <scope>NUCLEOTIDE SEQUENCE</scope>
    <source>
        <strain evidence="2">CGMCC 1.12160</strain>
    </source>
</reference>
<dbReference type="RefSeq" id="WP_188428363.1">
    <property type="nucleotide sequence ID" value="NZ_BAABKH010000005.1"/>
</dbReference>
<gene>
    <name evidence="2" type="ORF">GCM10011366_08900</name>
</gene>
<dbReference type="EMBL" id="BMEM01000001">
    <property type="protein sequence ID" value="GGF43268.1"/>
    <property type="molecule type" value="Genomic_DNA"/>
</dbReference>
<evidence type="ECO:0000313" key="2">
    <source>
        <dbReference type="EMBL" id="GGF43268.1"/>
    </source>
</evidence>
<dbReference type="Pfam" id="PF11575">
    <property type="entry name" value="FhuF_C"/>
    <property type="match status" value="1"/>
</dbReference>